<keyword evidence="2" id="KW-1185">Reference proteome</keyword>
<dbReference type="EMBL" id="CASHSV030000024">
    <property type="protein sequence ID" value="CAJ2639170.1"/>
    <property type="molecule type" value="Genomic_DNA"/>
</dbReference>
<name>A0ACB0J4Y9_TRIPR</name>
<sequence>MLEFLLTMAFSAVPLLLYIPPIRNLNTFVETIEEFNRESRLYTNRFNSRLQLGWSRILDLVLSNAR</sequence>
<evidence type="ECO:0000313" key="1">
    <source>
        <dbReference type="EMBL" id="CAJ2639170.1"/>
    </source>
</evidence>
<proteinExistence type="predicted"/>
<gene>
    <name evidence="1" type="ORF">MILVUS5_LOCUS9244</name>
</gene>
<reference evidence="1" key="1">
    <citation type="submission" date="2023-10" db="EMBL/GenBank/DDBJ databases">
        <authorList>
            <person name="Rodriguez Cubillos JULIANA M."/>
            <person name="De Vega J."/>
        </authorList>
    </citation>
    <scope>NUCLEOTIDE SEQUENCE</scope>
</reference>
<protein>
    <submittedName>
        <fullName evidence="1">Uncharacterized protein</fullName>
    </submittedName>
</protein>
<organism evidence="1 2">
    <name type="scientific">Trifolium pratense</name>
    <name type="common">Red clover</name>
    <dbReference type="NCBI Taxonomy" id="57577"/>
    <lineage>
        <taxon>Eukaryota</taxon>
        <taxon>Viridiplantae</taxon>
        <taxon>Streptophyta</taxon>
        <taxon>Embryophyta</taxon>
        <taxon>Tracheophyta</taxon>
        <taxon>Spermatophyta</taxon>
        <taxon>Magnoliopsida</taxon>
        <taxon>eudicotyledons</taxon>
        <taxon>Gunneridae</taxon>
        <taxon>Pentapetalae</taxon>
        <taxon>rosids</taxon>
        <taxon>fabids</taxon>
        <taxon>Fabales</taxon>
        <taxon>Fabaceae</taxon>
        <taxon>Papilionoideae</taxon>
        <taxon>50 kb inversion clade</taxon>
        <taxon>NPAAA clade</taxon>
        <taxon>Hologalegina</taxon>
        <taxon>IRL clade</taxon>
        <taxon>Trifolieae</taxon>
        <taxon>Trifolium</taxon>
    </lineage>
</organism>
<evidence type="ECO:0000313" key="2">
    <source>
        <dbReference type="Proteomes" id="UP001177021"/>
    </source>
</evidence>
<comment type="caution">
    <text evidence="1">The sequence shown here is derived from an EMBL/GenBank/DDBJ whole genome shotgun (WGS) entry which is preliminary data.</text>
</comment>
<dbReference type="Proteomes" id="UP001177021">
    <property type="component" value="Unassembled WGS sequence"/>
</dbReference>
<accession>A0ACB0J4Y9</accession>